<protein>
    <submittedName>
        <fullName evidence="1">Uncharacterized protein</fullName>
    </submittedName>
</protein>
<dbReference type="Proteomes" id="UP000002059">
    <property type="component" value="Partially assembled WGS sequence"/>
</dbReference>
<keyword evidence="2" id="KW-1185">Reference proteome</keyword>
<dbReference type="VEuPathDB" id="FungiDB:PAAG_02349"/>
<dbReference type="HOGENOM" id="CLU_1949462_0_0_1"/>
<dbReference type="GeneID" id="9098888"/>
<organism evidence="1 2">
    <name type="scientific">Paracoccidioides lutzii (strain ATCC MYA-826 / Pb01)</name>
    <name type="common">Paracoccidioides brasiliensis</name>
    <dbReference type="NCBI Taxonomy" id="502779"/>
    <lineage>
        <taxon>Eukaryota</taxon>
        <taxon>Fungi</taxon>
        <taxon>Dikarya</taxon>
        <taxon>Ascomycota</taxon>
        <taxon>Pezizomycotina</taxon>
        <taxon>Eurotiomycetes</taxon>
        <taxon>Eurotiomycetidae</taxon>
        <taxon>Onygenales</taxon>
        <taxon>Ajellomycetaceae</taxon>
        <taxon>Paracoccidioides</taxon>
    </lineage>
</organism>
<reference evidence="1 2" key="1">
    <citation type="journal article" date="2011" name="PLoS Genet.">
        <title>Comparative genomic analysis of human fungal pathogens causing paracoccidioidomycosis.</title>
        <authorList>
            <person name="Desjardins C.A."/>
            <person name="Champion M.D."/>
            <person name="Holder J.W."/>
            <person name="Muszewska A."/>
            <person name="Goldberg J."/>
            <person name="Bailao A.M."/>
            <person name="Brigido M.M."/>
            <person name="Ferreira M.E."/>
            <person name="Garcia A.M."/>
            <person name="Grynberg M."/>
            <person name="Gujja S."/>
            <person name="Heiman D.I."/>
            <person name="Henn M.R."/>
            <person name="Kodira C.D."/>
            <person name="Leon-Narvaez H."/>
            <person name="Longo L.V."/>
            <person name="Ma L.J."/>
            <person name="Malavazi I."/>
            <person name="Matsuo A.L."/>
            <person name="Morais F.V."/>
            <person name="Pereira M."/>
            <person name="Rodriguez-Brito S."/>
            <person name="Sakthikumar S."/>
            <person name="Salem-Izacc S.M."/>
            <person name="Sykes S.M."/>
            <person name="Teixeira M.M."/>
            <person name="Vallejo M.C."/>
            <person name="Walter M.E."/>
            <person name="Yandava C."/>
            <person name="Young S."/>
            <person name="Zeng Q."/>
            <person name="Zucker J."/>
            <person name="Felipe M.S."/>
            <person name="Goldman G.H."/>
            <person name="Haas B.J."/>
            <person name="McEwen J.G."/>
            <person name="Nino-Vega G."/>
            <person name="Puccia R."/>
            <person name="San-Blas G."/>
            <person name="Soares C.M."/>
            <person name="Birren B.W."/>
            <person name="Cuomo C.A."/>
        </authorList>
    </citation>
    <scope>NUCLEOTIDE SEQUENCE [LARGE SCALE GENOMIC DNA]</scope>
    <source>
        <strain evidence="2">ATCC MYA-826 / Pb01</strain>
    </source>
</reference>
<name>C1GUM6_PARBA</name>
<dbReference type="KEGG" id="pbl:PAAG_02349"/>
<evidence type="ECO:0000313" key="1">
    <source>
        <dbReference type="EMBL" id="EEH40294.2"/>
    </source>
</evidence>
<gene>
    <name evidence="1" type="ORF">PAAG_02349</name>
</gene>
<dbReference type="EMBL" id="KN293996">
    <property type="protein sequence ID" value="EEH40294.2"/>
    <property type="molecule type" value="Genomic_DNA"/>
</dbReference>
<accession>C1GUM6</accession>
<sequence length="129" mass="15067">MGQNRLFFWTGRYRNSQGTTRTKKKSGLKSNRRYLLSSLALQMTANAGSDDLHFCRESFLPRNEAGPSCMHAVMRLQDKHEDEELASGYQVFSFLLLWFSGRYPSLQWALQVSNWVKLRSREWKRDAAN</sequence>
<dbReference type="RefSeq" id="XP_015701660.1">
    <property type="nucleotide sequence ID" value="XM_015844612.1"/>
</dbReference>
<dbReference type="AlphaFoldDB" id="C1GUM6"/>
<proteinExistence type="predicted"/>
<evidence type="ECO:0000313" key="2">
    <source>
        <dbReference type="Proteomes" id="UP000002059"/>
    </source>
</evidence>